<feature type="domain" description="DUF31" evidence="3">
    <location>
        <begin position="215"/>
        <end position="674"/>
    </location>
</feature>
<name>A0A3G8LH22_9MOLU</name>
<gene>
    <name evidence="4" type="ORF">EGN60_01425</name>
</gene>
<evidence type="ECO:0000313" key="4">
    <source>
        <dbReference type="EMBL" id="AZG68627.1"/>
    </source>
</evidence>
<protein>
    <recommendedName>
        <fullName evidence="3">DUF31 domain-containing protein</fullName>
    </recommendedName>
</protein>
<evidence type="ECO:0000256" key="2">
    <source>
        <dbReference type="SAM" id="SignalP"/>
    </source>
</evidence>
<dbReference type="EMBL" id="CP034044">
    <property type="protein sequence ID" value="AZG68627.1"/>
    <property type="molecule type" value="Genomic_DNA"/>
</dbReference>
<dbReference type="Pfam" id="PF01732">
    <property type="entry name" value="Mycop_pep_DUF31"/>
    <property type="match status" value="1"/>
</dbReference>
<proteinExistence type="predicted"/>
<dbReference type="NCBIfam" id="NF045841">
    <property type="entry name" value="Ig_SerProt_MIP"/>
    <property type="match status" value="1"/>
</dbReference>
<keyword evidence="2" id="KW-0732">Signal</keyword>
<reference evidence="4 5" key="1">
    <citation type="submission" date="2018-11" db="EMBL/GenBank/DDBJ databases">
        <title>Genome sequence of Mycoplasma struthionis sp. nov.</title>
        <authorList>
            <person name="Spergser J."/>
        </authorList>
    </citation>
    <scope>NUCLEOTIDE SEQUENCE [LARGE SCALE GENOMIC DNA]</scope>
    <source>
        <strain evidence="4 5">237IA</strain>
    </source>
</reference>
<dbReference type="PROSITE" id="PS51257">
    <property type="entry name" value="PROKAR_LIPOPROTEIN"/>
    <property type="match status" value="1"/>
</dbReference>
<dbReference type="NCBIfam" id="NF045842">
    <property type="entry name" value="MIP_near_MIB"/>
    <property type="match status" value="1"/>
</dbReference>
<keyword evidence="5" id="KW-1185">Reference proteome</keyword>
<dbReference type="AlphaFoldDB" id="A0A3G8LH22"/>
<feature type="compositionally biased region" description="Polar residues" evidence="1">
    <location>
        <begin position="58"/>
        <end position="67"/>
    </location>
</feature>
<dbReference type="OrthoDB" id="393864at2"/>
<feature type="signal peptide" evidence="2">
    <location>
        <begin position="1"/>
        <end position="19"/>
    </location>
</feature>
<dbReference type="KEGG" id="mstr:EGN60_01425"/>
<evidence type="ECO:0000259" key="3">
    <source>
        <dbReference type="Pfam" id="PF01732"/>
    </source>
</evidence>
<feature type="compositionally biased region" description="Polar residues" evidence="1">
    <location>
        <begin position="30"/>
        <end position="42"/>
    </location>
</feature>
<accession>A0A3G8LH22</accession>
<feature type="chain" id="PRO_5018183094" description="DUF31 domain-containing protein" evidence="2">
    <location>
        <begin position="20"/>
        <end position="756"/>
    </location>
</feature>
<organism evidence="4 5">
    <name type="scientific">Mycoplasma struthionis</name>
    <dbReference type="NCBI Taxonomy" id="538220"/>
    <lineage>
        <taxon>Bacteria</taxon>
        <taxon>Bacillati</taxon>
        <taxon>Mycoplasmatota</taxon>
        <taxon>Mollicutes</taxon>
        <taxon>Mycoplasmataceae</taxon>
        <taxon>Mycoplasma</taxon>
    </lineage>
</organism>
<dbReference type="Proteomes" id="UP000275883">
    <property type="component" value="Chromosome"/>
</dbReference>
<sequence length="756" mass="84715">MKRWKKLSIVLGTIFSAVALPSAALSCVNNSATSKNKKTITNENEDNEEKPGEKPNANKPNSPQGDPNSRAGEDVPVDPAGTIPRLPGSSNSGARRNPTVPKDAQGNPITSSYFSNLPNENEKYNVEEKAYIDALNGVDGLPNTFDRTRFNQADFDAKAAANDLPSLEDSLLKDFSVPNKDGKLVINPKGGTVKGPYWQSDLDDTGKSRWIPNQDYMDLLHQSFRITIANKNPITKSGKAEWGTAWILDYVPNEDGSYPTKWYLGTNLHVAMALRQSHARENDIYSIVENNTAETEAAKQADANLKEAERKFRIRAIEYNHFDSEKEKKGLNPYDNQAIAKDPKMQEVLIAYDKAFKEKKAADDANTGITNQVVLERFNKQTPLKEELQFTYQSPFSEKFSIEPDKVKLVYAAVDFMNTNPRSYIANEHLKDLQEMADFAVLEIDFSRSDNTYKITKNNLRVEDKTERSVSNAHEFARIATNDFATLPESKQSKPANFDMLQKFDELSREDVSVNFKGNSITTKKLNVDLMALGFPNAEADNQGRDSKFITDEERRSRKGAASIWINKPYNIDDEQNRRTTLDKGYSLSRSLAVRNFKTKPGIFDLTIVSPTLNGGKSGFFVPKNLKEKGGTYKGNEYLNYGLGYSLTSWHPLGGASGSQIRDIDKNIIGINFAAADDAGISLLSYIQALRSNGVDYHGAYGNYKKLEQYDLIYGGGENQRTSYRQALEKLYNGQYKTHLFKQGVSVLPDEYKFKK</sequence>
<dbReference type="InterPro" id="IPR022382">
    <property type="entry name" value="Mycoplasma_peptidase_DUF31"/>
</dbReference>
<evidence type="ECO:0000256" key="1">
    <source>
        <dbReference type="SAM" id="MobiDB-lite"/>
    </source>
</evidence>
<evidence type="ECO:0000313" key="5">
    <source>
        <dbReference type="Proteomes" id="UP000275883"/>
    </source>
</evidence>
<feature type="region of interest" description="Disordered" evidence="1">
    <location>
        <begin position="30"/>
        <end position="117"/>
    </location>
</feature>
<feature type="compositionally biased region" description="Polar residues" evidence="1">
    <location>
        <begin position="107"/>
        <end position="117"/>
    </location>
</feature>